<dbReference type="PATRIC" id="fig|1304275.5.peg.1586"/>
<dbReference type="InterPro" id="IPR030823">
    <property type="entry name" value="IolE/MocC"/>
</dbReference>
<dbReference type="InterPro" id="IPR013022">
    <property type="entry name" value="Xyl_isomerase-like_TIM-brl"/>
</dbReference>
<dbReference type="Pfam" id="PF01261">
    <property type="entry name" value="AP_endonuc_2"/>
    <property type="match status" value="1"/>
</dbReference>
<evidence type="ECO:0000313" key="3">
    <source>
        <dbReference type="Proteomes" id="UP000028302"/>
    </source>
</evidence>
<comment type="caution">
    <text evidence="2">The sequence shown here is derived from an EMBL/GenBank/DDBJ whole genome shotgun (WGS) entry which is preliminary data.</text>
</comment>
<dbReference type="InterPro" id="IPR036237">
    <property type="entry name" value="Xyl_isomerase-like_sf"/>
</dbReference>
<dbReference type="EMBL" id="APNK01000008">
    <property type="protein sequence ID" value="KEZ77927.1"/>
    <property type="molecule type" value="Genomic_DNA"/>
</dbReference>
<dbReference type="STRING" id="1304275.C41B8_07767"/>
<dbReference type="PANTHER" id="PTHR12110">
    <property type="entry name" value="HYDROXYPYRUVATE ISOMERASE"/>
    <property type="match status" value="1"/>
</dbReference>
<feature type="domain" description="Xylose isomerase-like TIM barrel" evidence="1">
    <location>
        <begin position="31"/>
        <end position="289"/>
    </location>
</feature>
<proteinExistence type="predicted"/>
<gene>
    <name evidence="2" type="ORF">C41B8_07767</name>
</gene>
<evidence type="ECO:0000313" key="2">
    <source>
        <dbReference type="EMBL" id="KEZ77927.1"/>
    </source>
</evidence>
<dbReference type="GO" id="GO:0016853">
    <property type="term" value="F:isomerase activity"/>
    <property type="evidence" value="ECO:0007669"/>
    <property type="project" value="UniProtKB-KW"/>
</dbReference>
<keyword evidence="3" id="KW-1185">Reference proteome</keyword>
<protein>
    <submittedName>
        <fullName evidence="2">Xylose isomerase domain-containing protein</fullName>
    </submittedName>
</protein>
<evidence type="ECO:0000259" key="1">
    <source>
        <dbReference type="Pfam" id="PF01261"/>
    </source>
</evidence>
<dbReference type="AlphaFoldDB" id="A0A084IMJ3"/>
<accession>A0A084IMJ3</accession>
<dbReference type="InterPro" id="IPR050312">
    <property type="entry name" value="IolE/XylAMocC-like"/>
</dbReference>
<organism evidence="2 3">
    <name type="scientific">Salinisphaera hydrothermalis (strain C41B8)</name>
    <dbReference type="NCBI Taxonomy" id="1304275"/>
    <lineage>
        <taxon>Bacteria</taxon>
        <taxon>Pseudomonadati</taxon>
        <taxon>Pseudomonadota</taxon>
        <taxon>Gammaproteobacteria</taxon>
        <taxon>Salinisphaerales</taxon>
        <taxon>Salinisphaeraceae</taxon>
        <taxon>Salinisphaera</taxon>
    </lineage>
</organism>
<dbReference type="eggNOG" id="COG1082">
    <property type="taxonomic scope" value="Bacteria"/>
</dbReference>
<keyword evidence="2" id="KW-0413">Isomerase</keyword>
<sequence length="302" mass="33276">MMTVRLGVNPLLWTNDDLPLLGDETPLTQCLAEAKRAGYEGVEMGRKFPTTFDDLGPLLADEDLVLASGWYSSNLLERDVNEEIEAMQGHLALMKAAGVSAMVFCETARCVHLDRSMPVSRRPRLTESDWQRLAPRIDAIADYLAGEGIRMAYHHHMGTVIQATDDVARLMDKTGDNVGLLFDAGHCAFAGGDPLEWLERWGERVVHAHCKDVRQAVVERSRNRNASFLNAVVDGVFAIPGDGSLDFDAILARLAATGYDGWLITEAETDPSVSPSWPLAERSYRYLRDTARRAGFSLVAAA</sequence>
<dbReference type="NCBIfam" id="TIGR04379">
    <property type="entry name" value="myo_inos_iolE"/>
    <property type="match status" value="1"/>
</dbReference>
<reference evidence="2 3" key="1">
    <citation type="submission" date="2013-03" db="EMBL/GenBank/DDBJ databases">
        <title>Salinisphaera hydrothermalis C41B8 Genome Sequencing.</title>
        <authorList>
            <person name="Li C."/>
            <person name="Lai Q."/>
            <person name="Shao Z."/>
        </authorList>
    </citation>
    <scope>NUCLEOTIDE SEQUENCE [LARGE SCALE GENOMIC DNA]</scope>
    <source>
        <strain evidence="2 3">C41B8</strain>
    </source>
</reference>
<dbReference type="Proteomes" id="UP000028302">
    <property type="component" value="Unassembled WGS sequence"/>
</dbReference>
<dbReference type="PANTHER" id="PTHR12110:SF41">
    <property type="entry name" value="INOSOSE DEHYDRATASE"/>
    <property type="match status" value="1"/>
</dbReference>
<name>A0A084IMJ3_SALHC</name>
<dbReference type="SUPFAM" id="SSF51658">
    <property type="entry name" value="Xylose isomerase-like"/>
    <property type="match status" value="1"/>
</dbReference>
<dbReference type="Gene3D" id="3.20.20.150">
    <property type="entry name" value="Divalent-metal-dependent TIM barrel enzymes"/>
    <property type="match status" value="1"/>
</dbReference>
<dbReference type="RefSeq" id="WP_198025116.1">
    <property type="nucleotide sequence ID" value="NZ_APNK01000008.1"/>
</dbReference>